<comment type="similarity">
    <text evidence="5">Belongs to the glycosyl hydrolase 22 family.</text>
</comment>
<keyword evidence="3" id="KW-1015">Disulfide bond</keyword>
<evidence type="ECO:0000256" key="1">
    <source>
        <dbReference type="ARBA" id="ARBA00011780"/>
    </source>
</evidence>
<dbReference type="Proteomes" id="UP000826234">
    <property type="component" value="Unassembled WGS sequence"/>
</dbReference>
<keyword evidence="9" id="KW-1185">Reference proteome</keyword>
<sequence>MKPFQMLLPVVACLVGKVCGKIFSRCELASLLKRWGMDGHQGYSLADWVCLAYFESGFNTATVTNNSDGSSEYGIFQINSRSWCADQHSQTKDLCNMPCLDLVTDEIIDDIICLKRASAGSSGLETWQIVVVAETMAPLLRTILLACFVDTIQAKLFGRCELAHVLKNGGLDGYEGYSLANYLLDPDIADDILCAKRIVKDPQGMGTWYENILY</sequence>
<evidence type="ECO:0000256" key="4">
    <source>
        <dbReference type="ARBA" id="ARBA00024656"/>
    </source>
</evidence>
<dbReference type="SMART" id="SM00263">
    <property type="entry name" value="LYZ1"/>
    <property type="match status" value="1"/>
</dbReference>
<evidence type="ECO:0000256" key="2">
    <source>
        <dbReference type="ARBA" id="ARBA00016370"/>
    </source>
</evidence>
<gene>
    <name evidence="8" type="ORF">JD844_010542</name>
</gene>
<dbReference type="InterPro" id="IPR000974">
    <property type="entry name" value="Glyco_hydro_22_lys"/>
</dbReference>
<comment type="subunit">
    <text evidence="1">Interacts with ASTL.</text>
</comment>
<evidence type="ECO:0000256" key="3">
    <source>
        <dbReference type="ARBA" id="ARBA00023157"/>
    </source>
</evidence>
<evidence type="ECO:0000259" key="7">
    <source>
        <dbReference type="PROSITE" id="PS00128"/>
    </source>
</evidence>
<dbReference type="EMBL" id="JAIPUX010000439">
    <property type="protein sequence ID" value="KAH0628907.1"/>
    <property type="molecule type" value="Genomic_DNA"/>
</dbReference>
<feature type="chain" id="PRO_5046304984" description="Sperm acrosome membrane-associated protein 3" evidence="6">
    <location>
        <begin position="21"/>
        <end position="214"/>
    </location>
</feature>
<proteinExistence type="inferred from homology"/>
<comment type="caution">
    <text evidence="8">The sequence shown here is derived from an EMBL/GenBank/DDBJ whole genome shotgun (WGS) entry which is preliminary data.</text>
</comment>
<evidence type="ECO:0000313" key="9">
    <source>
        <dbReference type="Proteomes" id="UP000826234"/>
    </source>
</evidence>
<dbReference type="InterPro" id="IPR001916">
    <property type="entry name" value="Glyco_hydro_22"/>
</dbReference>
<dbReference type="PANTHER" id="PTHR11407">
    <property type="entry name" value="LYSOZYME C"/>
    <property type="match status" value="1"/>
</dbReference>
<comment type="function">
    <text evidence="4">Sperm surface membrane protein that may be involved in sperm-egg plasma membrane adhesion and fusion during fertilization. It could be a potential receptor for the egg oligosaccharide residue N-acetylglucosamine, which is present in the extracellular matrix over the egg plasma membrane. The processed form has no detectable bacteriolytic activity in vitro.</text>
</comment>
<protein>
    <recommendedName>
        <fullName evidence="2">Sperm acrosome membrane-associated protein 3</fullName>
    </recommendedName>
</protein>
<feature type="domain" description="Glycosyl hydrolases family 22 (GH22)" evidence="7">
    <location>
        <begin position="95"/>
        <end position="113"/>
    </location>
</feature>
<accession>A0ABQ7THI1</accession>
<dbReference type="InterPro" id="IPR023346">
    <property type="entry name" value="Lysozyme-like_dom_sf"/>
</dbReference>
<name>A0ABQ7THI1_PHRPL</name>
<evidence type="ECO:0000256" key="5">
    <source>
        <dbReference type="RuleBase" id="RU004440"/>
    </source>
</evidence>
<dbReference type="PRINTS" id="PR00135">
    <property type="entry name" value="LYZLACT"/>
</dbReference>
<feature type="signal peptide" evidence="6">
    <location>
        <begin position="1"/>
        <end position="20"/>
    </location>
</feature>
<dbReference type="PROSITE" id="PS51348">
    <property type="entry name" value="GLYCOSYL_HYDROL_F22_2"/>
    <property type="match status" value="1"/>
</dbReference>
<dbReference type="InterPro" id="IPR019799">
    <property type="entry name" value="Glyco_hydro_22_CS"/>
</dbReference>
<evidence type="ECO:0000313" key="8">
    <source>
        <dbReference type="EMBL" id="KAH0628907.1"/>
    </source>
</evidence>
<dbReference type="CDD" id="cd16897">
    <property type="entry name" value="LYZ_C"/>
    <property type="match status" value="1"/>
</dbReference>
<evidence type="ECO:0000256" key="6">
    <source>
        <dbReference type="SAM" id="SignalP"/>
    </source>
</evidence>
<organism evidence="8 9">
    <name type="scientific">Phrynosoma platyrhinos</name>
    <name type="common">Desert horned lizard</name>
    <dbReference type="NCBI Taxonomy" id="52577"/>
    <lineage>
        <taxon>Eukaryota</taxon>
        <taxon>Metazoa</taxon>
        <taxon>Chordata</taxon>
        <taxon>Craniata</taxon>
        <taxon>Vertebrata</taxon>
        <taxon>Euteleostomi</taxon>
        <taxon>Lepidosauria</taxon>
        <taxon>Squamata</taxon>
        <taxon>Bifurcata</taxon>
        <taxon>Unidentata</taxon>
        <taxon>Episquamata</taxon>
        <taxon>Toxicofera</taxon>
        <taxon>Iguania</taxon>
        <taxon>Phrynosomatidae</taxon>
        <taxon>Phrynosomatinae</taxon>
        <taxon>Phrynosoma</taxon>
    </lineage>
</organism>
<dbReference type="Gene3D" id="1.10.530.10">
    <property type="match status" value="1"/>
</dbReference>
<keyword evidence="6" id="KW-0732">Signal</keyword>
<reference evidence="8 9" key="1">
    <citation type="journal article" date="2022" name="Gigascience">
        <title>A chromosome-level genome assembly and annotation of the desert horned lizard, Phrynosoma platyrhinos, provides insight into chromosomal rearrangements among reptiles.</title>
        <authorList>
            <person name="Koochekian N."/>
            <person name="Ascanio A."/>
            <person name="Farleigh K."/>
            <person name="Card D.C."/>
            <person name="Schield D.R."/>
            <person name="Castoe T.A."/>
            <person name="Jezkova T."/>
        </authorList>
    </citation>
    <scope>NUCLEOTIDE SEQUENCE [LARGE SCALE GENOMIC DNA]</scope>
    <source>
        <strain evidence="8">NK-2021</strain>
    </source>
</reference>
<dbReference type="PANTHER" id="PTHR11407:SF25">
    <property type="entry name" value="SPERM ACROSOME MEMBRANE-ASSOCIATED PROTEIN 3"/>
    <property type="match status" value="1"/>
</dbReference>
<dbReference type="Pfam" id="PF00062">
    <property type="entry name" value="Lys"/>
    <property type="match status" value="1"/>
</dbReference>
<dbReference type="PROSITE" id="PS00128">
    <property type="entry name" value="GLYCOSYL_HYDROL_F22_1"/>
    <property type="match status" value="1"/>
</dbReference>
<dbReference type="PRINTS" id="PR00137">
    <property type="entry name" value="LYSOZYME"/>
</dbReference>
<dbReference type="SUPFAM" id="SSF53955">
    <property type="entry name" value="Lysozyme-like"/>
    <property type="match status" value="2"/>
</dbReference>